<evidence type="ECO:0000313" key="2">
    <source>
        <dbReference type="Proteomes" id="UP000278983"/>
    </source>
</evidence>
<gene>
    <name evidence="1" type="ORF">EHV08_06710</name>
</gene>
<protein>
    <recommendedName>
        <fullName evidence="3">TonB C-terminal domain-containing protein</fullName>
    </recommendedName>
</protein>
<dbReference type="Proteomes" id="UP000278983">
    <property type="component" value="Unassembled WGS sequence"/>
</dbReference>
<sequence>MKRIRILVIKVAFMLIFFGNSTIIVAAINKCDSLQMPVCILNGKYHILPSSQKGYSIDVVLSKYVEQKLSIMRYDSSSFRFLVFIEISKKGKVKNIRLLNQSSFKNNMIAWTETKRIIKSIHFIPARLNGRAIVCQSTFYLRLDFTKCVD</sequence>
<reference evidence="1 2" key="1">
    <citation type="submission" date="2018-12" db="EMBL/GenBank/DDBJ databases">
        <title>Genome sequencing of Prevotella sp. KCOM 3155 (= JS262).</title>
        <authorList>
            <person name="Kook J.-K."/>
            <person name="Park S.-N."/>
            <person name="Lim Y.K."/>
        </authorList>
    </citation>
    <scope>NUCLEOTIDE SEQUENCE [LARGE SCALE GENOMIC DNA]</scope>
    <source>
        <strain evidence="1 2">KCOM 3155</strain>
    </source>
</reference>
<dbReference type="RefSeq" id="WP_126678637.1">
    <property type="nucleotide sequence ID" value="NZ_CAUTIM010000023.1"/>
</dbReference>
<dbReference type="AlphaFoldDB" id="A0A3S0PCH8"/>
<evidence type="ECO:0008006" key="3">
    <source>
        <dbReference type="Google" id="ProtNLM"/>
    </source>
</evidence>
<evidence type="ECO:0000313" key="1">
    <source>
        <dbReference type="EMBL" id="RUL59478.1"/>
    </source>
</evidence>
<name>A0A3S0PCH8_9BACT</name>
<keyword evidence="2" id="KW-1185">Reference proteome</keyword>
<comment type="caution">
    <text evidence="1">The sequence shown here is derived from an EMBL/GenBank/DDBJ whole genome shotgun (WGS) entry which is preliminary data.</text>
</comment>
<dbReference type="OrthoDB" id="1079995at2"/>
<dbReference type="EMBL" id="RYYU01000001">
    <property type="protein sequence ID" value="RUL59478.1"/>
    <property type="molecule type" value="Genomic_DNA"/>
</dbReference>
<accession>A0A3S0PCH8</accession>
<organism evidence="1 2">
    <name type="scientific">Prevotella koreensis</name>
    <dbReference type="NCBI Taxonomy" id="2490854"/>
    <lineage>
        <taxon>Bacteria</taxon>
        <taxon>Pseudomonadati</taxon>
        <taxon>Bacteroidota</taxon>
        <taxon>Bacteroidia</taxon>
        <taxon>Bacteroidales</taxon>
        <taxon>Prevotellaceae</taxon>
        <taxon>Prevotella</taxon>
    </lineage>
</organism>
<proteinExistence type="predicted"/>